<name>A0ABR4HR97_9EURO</name>
<accession>A0ABR4HR97</accession>
<organism evidence="1 2">
    <name type="scientific">Aspergillus cavernicola</name>
    <dbReference type="NCBI Taxonomy" id="176166"/>
    <lineage>
        <taxon>Eukaryota</taxon>
        <taxon>Fungi</taxon>
        <taxon>Dikarya</taxon>
        <taxon>Ascomycota</taxon>
        <taxon>Pezizomycotina</taxon>
        <taxon>Eurotiomycetes</taxon>
        <taxon>Eurotiomycetidae</taxon>
        <taxon>Eurotiales</taxon>
        <taxon>Aspergillaceae</taxon>
        <taxon>Aspergillus</taxon>
        <taxon>Aspergillus subgen. Nidulantes</taxon>
    </lineage>
</organism>
<sequence length="134" mass="15601">MSCTKFSTMCSPSQTQSNKVLTLDVDDKKTYLERLEDTYPMKTMFDKLVEPIVFHIKFGRSKGGPEMMNSCMPISFVVDVPNFIEGNEEEFKFFLEEDLPQFAGCSWKYTKAGEHVNSTRLKWFEDNITNEIQR</sequence>
<evidence type="ECO:0008006" key="3">
    <source>
        <dbReference type="Google" id="ProtNLM"/>
    </source>
</evidence>
<comment type="caution">
    <text evidence="1">The sequence shown here is derived from an EMBL/GenBank/DDBJ whole genome shotgun (WGS) entry which is preliminary data.</text>
</comment>
<dbReference type="Proteomes" id="UP001610335">
    <property type="component" value="Unassembled WGS sequence"/>
</dbReference>
<gene>
    <name evidence="1" type="ORF">BDW59DRAFT_165736</name>
</gene>
<proteinExistence type="predicted"/>
<keyword evidence="2" id="KW-1185">Reference proteome</keyword>
<evidence type="ECO:0000313" key="1">
    <source>
        <dbReference type="EMBL" id="KAL2817916.1"/>
    </source>
</evidence>
<evidence type="ECO:0000313" key="2">
    <source>
        <dbReference type="Proteomes" id="UP001610335"/>
    </source>
</evidence>
<reference evidence="1 2" key="1">
    <citation type="submission" date="2024-07" db="EMBL/GenBank/DDBJ databases">
        <title>Section-level genome sequencing and comparative genomics of Aspergillus sections Usti and Cavernicolus.</title>
        <authorList>
            <consortium name="Lawrence Berkeley National Laboratory"/>
            <person name="Nybo J.L."/>
            <person name="Vesth T.C."/>
            <person name="Theobald S."/>
            <person name="Frisvad J.C."/>
            <person name="Larsen T.O."/>
            <person name="Kjaerboelling I."/>
            <person name="Rothschild-Mancinelli K."/>
            <person name="Lyhne E.K."/>
            <person name="Kogle M.E."/>
            <person name="Barry K."/>
            <person name="Clum A."/>
            <person name="Na H."/>
            <person name="Ledsgaard L."/>
            <person name="Lin J."/>
            <person name="Lipzen A."/>
            <person name="Kuo A."/>
            <person name="Riley R."/>
            <person name="Mondo S."/>
            <person name="LaButti K."/>
            <person name="Haridas S."/>
            <person name="Pangalinan J."/>
            <person name="Salamov A.A."/>
            <person name="Simmons B.A."/>
            <person name="Magnuson J.K."/>
            <person name="Chen J."/>
            <person name="Drula E."/>
            <person name="Henrissat B."/>
            <person name="Wiebenga A."/>
            <person name="Lubbers R.J."/>
            <person name="Gomes A.C."/>
            <person name="Makela M.R."/>
            <person name="Stajich J."/>
            <person name="Grigoriev I.V."/>
            <person name="Mortensen U.H."/>
            <person name="De vries R.P."/>
            <person name="Baker S.E."/>
            <person name="Andersen M.R."/>
        </authorList>
    </citation>
    <scope>NUCLEOTIDE SEQUENCE [LARGE SCALE GENOMIC DNA]</scope>
    <source>
        <strain evidence="1 2">CBS 600.67</strain>
    </source>
</reference>
<protein>
    <recommendedName>
        <fullName evidence="3">EthD domain-containing protein</fullName>
    </recommendedName>
</protein>
<dbReference type="EMBL" id="JBFXLS010000088">
    <property type="protein sequence ID" value="KAL2817916.1"/>
    <property type="molecule type" value="Genomic_DNA"/>
</dbReference>